<evidence type="ECO:0000313" key="1">
    <source>
        <dbReference type="EMBL" id="UXN70856.1"/>
    </source>
</evidence>
<name>A0ABY6CIN0_9HYPH</name>
<proteinExistence type="predicted"/>
<dbReference type="Proteomes" id="UP001061862">
    <property type="component" value="Chromosome"/>
</dbReference>
<gene>
    <name evidence="1" type="ORF">N8A98_06630</name>
</gene>
<protein>
    <submittedName>
        <fullName evidence="1">Uncharacterized protein</fullName>
    </submittedName>
</protein>
<evidence type="ECO:0000313" key="2">
    <source>
        <dbReference type="Proteomes" id="UP001061862"/>
    </source>
</evidence>
<accession>A0ABY6CIN0</accession>
<dbReference type="RefSeq" id="WP_262170116.1">
    <property type="nucleotide sequence ID" value="NZ_CP104965.1"/>
</dbReference>
<sequence>MSDLKTIKIAGVEQWREYDFGGRTYRIDQPAEVAFREGGQTHRVTDADGIVHCVPAPGVNGCVVRWMGAVIA</sequence>
<keyword evidence="2" id="KW-1185">Reference proteome</keyword>
<reference evidence="1 2" key="1">
    <citation type="submission" date="2022-09" db="EMBL/GenBank/DDBJ databases">
        <title>Interaction between co-microsymbionts with complementary sets of symbiotic genes in legume-rhizobium systems.</title>
        <authorList>
            <person name="Safronova V."/>
            <person name="Sazanova A."/>
            <person name="Afonin A."/>
            <person name="Chirak E."/>
        </authorList>
    </citation>
    <scope>NUCLEOTIDE SEQUENCE [LARGE SCALE GENOMIC DNA]</scope>
    <source>
        <strain evidence="1 2">A18/4-1</strain>
    </source>
</reference>
<organism evidence="1 2">
    <name type="scientific">Devosia neptuniae</name>
    <dbReference type="NCBI Taxonomy" id="191302"/>
    <lineage>
        <taxon>Bacteria</taxon>
        <taxon>Pseudomonadati</taxon>
        <taxon>Pseudomonadota</taxon>
        <taxon>Alphaproteobacteria</taxon>
        <taxon>Hyphomicrobiales</taxon>
        <taxon>Devosiaceae</taxon>
        <taxon>Devosia</taxon>
    </lineage>
</organism>
<dbReference type="EMBL" id="CP104965">
    <property type="protein sequence ID" value="UXN70856.1"/>
    <property type="molecule type" value="Genomic_DNA"/>
</dbReference>